<keyword evidence="24" id="KW-1185">Reference proteome</keyword>
<keyword evidence="8 16" id="KW-0547">Nucleotide-binding</keyword>
<dbReference type="SUPFAM" id="SSF56112">
    <property type="entry name" value="Protein kinase-like (PK-like)"/>
    <property type="match status" value="1"/>
</dbReference>
<dbReference type="SMART" id="SM00473">
    <property type="entry name" value="PAN_AP"/>
    <property type="match status" value="1"/>
</dbReference>
<dbReference type="Pfam" id="PF00954">
    <property type="entry name" value="S_locus_glycop"/>
    <property type="match status" value="1"/>
</dbReference>
<dbReference type="InterPro" id="IPR003609">
    <property type="entry name" value="Pan_app"/>
</dbReference>
<dbReference type="InterPro" id="IPR021820">
    <property type="entry name" value="S-locus_recpt_kinase_C"/>
</dbReference>
<evidence type="ECO:0000256" key="16">
    <source>
        <dbReference type="PIRNR" id="PIRNR000641"/>
    </source>
</evidence>
<comment type="catalytic activity">
    <reaction evidence="16">
        <text>L-seryl-[protein] + ATP = O-phospho-L-seryl-[protein] + ADP + H(+)</text>
        <dbReference type="Rhea" id="RHEA:17989"/>
        <dbReference type="Rhea" id="RHEA-COMP:9863"/>
        <dbReference type="Rhea" id="RHEA-COMP:11604"/>
        <dbReference type="ChEBI" id="CHEBI:15378"/>
        <dbReference type="ChEBI" id="CHEBI:29999"/>
        <dbReference type="ChEBI" id="CHEBI:30616"/>
        <dbReference type="ChEBI" id="CHEBI:83421"/>
        <dbReference type="ChEBI" id="CHEBI:456216"/>
        <dbReference type="EC" id="2.7.11.1"/>
    </reaction>
</comment>
<feature type="transmembrane region" description="Helical" evidence="18">
    <location>
        <begin position="432"/>
        <end position="453"/>
    </location>
</feature>
<evidence type="ECO:0000256" key="8">
    <source>
        <dbReference type="ARBA" id="ARBA00022741"/>
    </source>
</evidence>
<organism evidence="23 24">
    <name type="scientific">Spirodela intermedia</name>
    <name type="common">Intermediate duckweed</name>
    <dbReference type="NCBI Taxonomy" id="51605"/>
    <lineage>
        <taxon>Eukaryota</taxon>
        <taxon>Viridiplantae</taxon>
        <taxon>Streptophyta</taxon>
        <taxon>Embryophyta</taxon>
        <taxon>Tracheophyta</taxon>
        <taxon>Spermatophyta</taxon>
        <taxon>Magnoliopsida</taxon>
        <taxon>Liliopsida</taxon>
        <taxon>Araceae</taxon>
        <taxon>Lemnoideae</taxon>
        <taxon>Spirodela</taxon>
    </lineage>
</organism>
<feature type="chain" id="PRO_5046491586" description="Receptor-like serine/threonine-protein kinase" evidence="19">
    <location>
        <begin position="27"/>
        <end position="789"/>
    </location>
</feature>
<evidence type="ECO:0000256" key="7">
    <source>
        <dbReference type="ARBA" id="ARBA00022737"/>
    </source>
</evidence>
<evidence type="ECO:0000313" key="24">
    <source>
        <dbReference type="Proteomes" id="UP001189122"/>
    </source>
</evidence>
<feature type="domain" description="Apple" evidence="22">
    <location>
        <begin position="338"/>
        <end position="421"/>
    </location>
</feature>
<evidence type="ECO:0000259" key="20">
    <source>
        <dbReference type="PROSITE" id="PS50011"/>
    </source>
</evidence>
<accession>A0ABN7EA41</accession>
<keyword evidence="14" id="KW-1015">Disulfide bond</keyword>
<evidence type="ECO:0000256" key="18">
    <source>
        <dbReference type="SAM" id="Phobius"/>
    </source>
</evidence>
<keyword evidence="7" id="KW-0677">Repeat</keyword>
<evidence type="ECO:0000256" key="2">
    <source>
        <dbReference type="ARBA" id="ARBA00022527"/>
    </source>
</evidence>
<dbReference type="Pfam" id="PF07714">
    <property type="entry name" value="PK_Tyr_Ser-Thr"/>
    <property type="match status" value="2"/>
</dbReference>
<dbReference type="Pfam" id="PF11883">
    <property type="entry name" value="DUF3403"/>
    <property type="match status" value="1"/>
</dbReference>
<sequence>MAEMQPRRKALVFAALFPTLIALSGAEDTLFPGDPLKDDSSLISSDGSFKLGFFTPGKSKFRFLGIWYNQIPVQTVVWVANRDSPLPDRTGVLSISINGSLSLSDSKGVVYWSTPSTRLAGPVAKLLDDANFFVAGAGGGGNAWQSFDHPTDTLLPGMKLWVDRRTGFTRNFTSWKSDDDPGTGDSTLFLNPNGVPQMILVQGSKRVWSSGLWVGKEFSGIPEKRSYEDFNFSVISNDDEAYYQFTTRDKTVLSRLVVQSKGMLQRLIWIKEKGTWNVYYFAPKEPCDAFGHCGIFGICDPNESPTCSCLQGFEPRLQDNWNLRDWNDGCRRRTPVDCKNNTDGFVLVANAKLPDTSVEVVIYNMGTDECREECLRNCSCAAYTTDVSIEGGGSRCILWNGVLTDLRVFDNGGQDLFVRLARADLCTTGGGGGVAAAAVVVVILLLGLVAGLVRRRRKTINTVVLGKLPVVKSQTWNEEMVRSREMDLPLFDLAVIAAGTNHFSTDNLLGEGGFGPVYKGRLEGNQEVAVKRLAKSSSQGVEQFMNEVRLIAKLQHRNLVRLLGCCVDGEERMLVYEYMPNGSLDSFIFNKNKRALLDWATRWRIILGVARGLLYLHQDSRLRIIHRISRLATSSSMAWVHVPEYAMDGTFSVKSDVFSFGVLILEIISGRKNKGIVYSDPNLNLLGYAWSLWEEGKGLELVDSSLGYPISMAEVLRCIEIALLCVQDRPEDRPEMAAVVLMLGGDRAPSPHPKQPEFVSARERSEDSSSSKGPTCTVNDVTLSAVHGR</sequence>
<dbReference type="Pfam" id="PF08276">
    <property type="entry name" value="PAN_2"/>
    <property type="match status" value="1"/>
</dbReference>
<dbReference type="PROSITE" id="PS50011">
    <property type="entry name" value="PROTEIN_KINASE_DOM"/>
    <property type="match status" value="1"/>
</dbReference>
<dbReference type="PANTHER" id="PTHR32444:SF183">
    <property type="entry name" value="APPLE DOMAIN-CONTAINING PROTEIN"/>
    <property type="match status" value="1"/>
</dbReference>
<dbReference type="EC" id="2.7.11.1" evidence="16"/>
<dbReference type="Proteomes" id="UP001189122">
    <property type="component" value="Unassembled WGS sequence"/>
</dbReference>
<dbReference type="InterPro" id="IPR024171">
    <property type="entry name" value="SRK-like_kinase"/>
</dbReference>
<keyword evidence="11 18" id="KW-1133">Transmembrane helix</keyword>
<keyword evidence="10 16" id="KW-0067">ATP-binding</keyword>
<evidence type="ECO:0000256" key="5">
    <source>
        <dbReference type="ARBA" id="ARBA00022692"/>
    </source>
</evidence>
<keyword evidence="15" id="KW-0325">Glycoprotein</keyword>
<dbReference type="SMART" id="SM00108">
    <property type="entry name" value="B_lectin"/>
    <property type="match status" value="1"/>
</dbReference>
<evidence type="ECO:0000256" key="6">
    <source>
        <dbReference type="ARBA" id="ARBA00022729"/>
    </source>
</evidence>
<evidence type="ECO:0000256" key="4">
    <source>
        <dbReference type="ARBA" id="ARBA00022679"/>
    </source>
</evidence>
<keyword evidence="3" id="KW-0348">Hemagglutinin</keyword>
<dbReference type="PANTHER" id="PTHR32444">
    <property type="entry name" value="BULB-TYPE LECTIN DOMAIN-CONTAINING PROTEIN"/>
    <property type="match status" value="1"/>
</dbReference>
<dbReference type="PIRSF" id="PIRSF000641">
    <property type="entry name" value="SRK"/>
    <property type="match status" value="1"/>
</dbReference>
<dbReference type="Gene3D" id="3.30.200.20">
    <property type="entry name" value="Phosphorylase Kinase, domain 1"/>
    <property type="match status" value="1"/>
</dbReference>
<feature type="compositionally biased region" description="Polar residues" evidence="17">
    <location>
        <begin position="772"/>
        <end position="782"/>
    </location>
</feature>
<evidence type="ECO:0000259" key="22">
    <source>
        <dbReference type="PROSITE" id="PS50948"/>
    </source>
</evidence>
<dbReference type="EMBL" id="CACRZD030000144">
    <property type="protein sequence ID" value="CAA6674746.1"/>
    <property type="molecule type" value="Genomic_DNA"/>
</dbReference>
<feature type="signal peptide" evidence="19">
    <location>
        <begin position="1"/>
        <end position="26"/>
    </location>
</feature>
<evidence type="ECO:0000256" key="13">
    <source>
        <dbReference type="ARBA" id="ARBA00023136"/>
    </source>
</evidence>
<dbReference type="InterPro" id="IPR000719">
    <property type="entry name" value="Prot_kinase_dom"/>
</dbReference>
<keyword evidence="4 16" id="KW-0808">Transferase</keyword>
<feature type="compositionally biased region" description="Basic and acidic residues" evidence="17">
    <location>
        <begin position="760"/>
        <end position="769"/>
    </location>
</feature>
<dbReference type="InterPro" id="IPR001480">
    <property type="entry name" value="Bulb-type_lectin_dom"/>
</dbReference>
<feature type="domain" description="Bulb-type lectin" evidence="21">
    <location>
        <begin position="27"/>
        <end position="147"/>
    </location>
</feature>
<evidence type="ECO:0000256" key="17">
    <source>
        <dbReference type="SAM" id="MobiDB-lite"/>
    </source>
</evidence>
<evidence type="ECO:0000256" key="15">
    <source>
        <dbReference type="ARBA" id="ARBA00023180"/>
    </source>
</evidence>
<comment type="similarity">
    <text evidence="16">Belongs to the protein kinase superfamily. Ser/Thr protein kinase family.</text>
</comment>
<dbReference type="Pfam" id="PF01453">
    <property type="entry name" value="B_lectin"/>
    <property type="match status" value="1"/>
</dbReference>
<feature type="domain" description="Protein kinase" evidence="20">
    <location>
        <begin position="503"/>
        <end position="789"/>
    </location>
</feature>
<comment type="subcellular location">
    <subcellularLocation>
        <location evidence="1">Membrane</location>
        <topology evidence="1">Single-pass type I membrane protein</topology>
    </subcellularLocation>
</comment>
<keyword evidence="9 16" id="KW-0418">Kinase</keyword>
<dbReference type="PROSITE" id="PS50948">
    <property type="entry name" value="PAN"/>
    <property type="match status" value="1"/>
</dbReference>
<evidence type="ECO:0000313" key="23">
    <source>
        <dbReference type="EMBL" id="CAA6674746.1"/>
    </source>
</evidence>
<protein>
    <recommendedName>
        <fullName evidence="16">Receptor-like serine/threonine-protein kinase</fullName>
        <ecNumber evidence="16">2.7.11.1</ecNumber>
    </recommendedName>
</protein>
<evidence type="ECO:0000256" key="14">
    <source>
        <dbReference type="ARBA" id="ARBA00023157"/>
    </source>
</evidence>
<dbReference type="InterPro" id="IPR000858">
    <property type="entry name" value="S_locus_glycoprot_dom"/>
</dbReference>
<dbReference type="Gene3D" id="2.90.10.10">
    <property type="entry name" value="Bulb-type lectin domain"/>
    <property type="match status" value="1"/>
</dbReference>
<gene>
    <name evidence="23" type="ORF">SI7747_UN021104</name>
</gene>
<proteinExistence type="inferred from homology"/>
<name>A0ABN7EA41_SPIIN</name>
<evidence type="ECO:0000256" key="12">
    <source>
        <dbReference type="ARBA" id="ARBA00023035"/>
    </source>
</evidence>
<keyword evidence="12" id="KW-0430">Lectin</keyword>
<evidence type="ECO:0000256" key="19">
    <source>
        <dbReference type="SAM" id="SignalP"/>
    </source>
</evidence>
<evidence type="ECO:0000256" key="10">
    <source>
        <dbReference type="ARBA" id="ARBA00022840"/>
    </source>
</evidence>
<dbReference type="PROSITE" id="PS50927">
    <property type="entry name" value="BULB_LECTIN"/>
    <property type="match status" value="1"/>
</dbReference>
<dbReference type="Gene3D" id="1.10.510.10">
    <property type="entry name" value="Transferase(Phosphotransferase) domain 1"/>
    <property type="match status" value="2"/>
</dbReference>
<reference evidence="24" key="1">
    <citation type="journal article" date="2020" name="Sci. Rep.">
        <title>Chromosome-scale genome assembly for the duckweed Spirodela intermedia, integrating cytogenetic maps, PacBio and Oxford Nanopore libraries.</title>
        <authorList>
            <person name="Hoang P.T.N."/>
            <person name="Fiebig A."/>
            <person name="Novak P."/>
            <person name="Macas J."/>
            <person name="Cao H.X."/>
            <person name="Stepanenko A."/>
            <person name="Chen G."/>
            <person name="Borisjuk N."/>
            <person name="Scholz U."/>
            <person name="Schubert I."/>
        </authorList>
    </citation>
    <scope>NUCLEOTIDE SEQUENCE [LARGE SCALE GENOMIC DNA]</scope>
</reference>
<evidence type="ECO:0000256" key="9">
    <source>
        <dbReference type="ARBA" id="ARBA00022777"/>
    </source>
</evidence>
<keyword evidence="12" id="KW-0465">Mannose-binding</keyword>
<keyword evidence="5 18" id="KW-0812">Transmembrane</keyword>
<dbReference type="InterPro" id="IPR036426">
    <property type="entry name" value="Bulb-type_lectin_dom_sf"/>
</dbReference>
<dbReference type="SUPFAM" id="SSF51110">
    <property type="entry name" value="alpha-D-mannose-specific plant lectins"/>
    <property type="match status" value="1"/>
</dbReference>
<evidence type="ECO:0000256" key="11">
    <source>
        <dbReference type="ARBA" id="ARBA00022989"/>
    </source>
</evidence>
<dbReference type="InterPro" id="IPR001245">
    <property type="entry name" value="Ser-Thr/Tyr_kinase_cat_dom"/>
</dbReference>
<comment type="caution">
    <text evidence="23">The sequence shown here is derived from an EMBL/GenBank/DDBJ whole genome shotgun (WGS) entry which is preliminary data.</text>
</comment>
<keyword evidence="2 16" id="KW-0723">Serine/threonine-protein kinase</keyword>
<keyword evidence="13 18" id="KW-0472">Membrane</keyword>
<feature type="region of interest" description="Disordered" evidence="17">
    <location>
        <begin position="746"/>
        <end position="789"/>
    </location>
</feature>
<dbReference type="InterPro" id="IPR011009">
    <property type="entry name" value="Kinase-like_dom_sf"/>
</dbReference>
<dbReference type="CDD" id="cd00028">
    <property type="entry name" value="B_lectin"/>
    <property type="match status" value="1"/>
</dbReference>
<evidence type="ECO:0000256" key="1">
    <source>
        <dbReference type="ARBA" id="ARBA00004479"/>
    </source>
</evidence>
<evidence type="ECO:0000256" key="3">
    <source>
        <dbReference type="ARBA" id="ARBA00022546"/>
    </source>
</evidence>
<dbReference type="CDD" id="cd01098">
    <property type="entry name" value="PAN_AP_plant"/>
    <property type="match status" value="1"/>
</dbReference>
<keyword evidence="6 19" id="KW-0732">Signal</keyword>
<evidence type="ECO:0000259" key="21">
    <source>
        <dbReference type="PROSITE" id="PS50927"/>
    </source>
</evidence>
<comment type="catalytic activity">
    <reaction evidence="16">
        <text>L-threonyl-[protein] + ATP = O-phospho-L-threonyl-[protein] + ADP + H(+)</text>
        <dbReference type="Rhea" id="RHEA:46608"/>
        <dbReference type="Rhea" id="RHEA-COMP:11060"/>
        <dbReference type="Rhea" id="RHEA-COMP:11605"/>
        <dbReference type="ChEBI" id="CHEBI:15378"/>
        <dbReference type="ChEBI" id="CHEBI:30013"/>
        <dbReference type="ChEBI" id="CHEBI:30616"/>
        <dbReference type="ChEBI" id="CHEBI:61977"/>
        <dbReference type="ChEBI" id="CHEBI:456216"/>
        <dbReference type="EC" id="2.7.11.1"/>
    </reaction>
</comment>